<accession>A0A235FDB7</accession>
<evidence type="ECO:0000313" key="4">
    <source>
        <dbReference type="Proteomes" id="UP000215059"/>
    </source>
</evidence>
<dbReference type="Proteomes" id="UP000215059">
    <property type="component" value="Unassembled WGS sequence"/>
</dbReference>
<evidence type="ECO:0000256" key="1">
    <source>
        <dbReference type="SAM" id="Phobius"/>
    </source>
</evidence>
<keyword evidence="1" id="KW-0812">Transmembrane</keyword>
<name>A0A235FDB7_9BACL</name>
<dbReference type="RefSeq" id="WP_094251307.1">
    <property type="nucleotide sequence ID" value="NZ_JBHLXL010000001.1"/>
</dbReference>
<dbReference type="PANTHER" id="PTHR36834:SF2">
    <property type="entry name" value="MEMBRANE PROTEIN"/>
    <property type="match status" value="1"/>
</dbReference>
<dbReference type="AlphaFoldDB" id="A0A235FDB7"/>
<dbReference type="InterPro" id="IPR053150">
    <property type="entry name" value="Teicoplanin_resist-assoc"/>
</dbReference>
<comment type="caution">
    <text evidence="3">The sequence shown here is derived from an EMBL/GenBank/DDBJ whole genome shotgun (WGS) entry which is preliminary data.</text>
</comment>
<protein>
    <recommendedName>
        <fullName evidence="2">VanZ-like domain-containing protein</fullName>
    </recommendedName>
</protein>
<evidence type="ECO:0000313" key="3">
    <source>
        <dbReference type="EMBL" id="OYD59346.1"/>
    </source>
</evidence>
<feature type="transmembrane region" description="Helical" evidence="1">
    <location>
        <begin position="6"/>
        <end position="25"/>
    </location>
</feature>
<sequence>MVYLIDGNFIILLGLATYLIIRGIMVLRRFKRNSTVYWIKETVQVLFVLYLCMLVSVTLFPIFLHFQPETNNLSYSTNFVPLASIMKDMSQVGTAYGGDVLFMIKTIIRNVGGNIFLFFPLGFILPLLFHKFRSVNRTVLIGFVISISIECLQFLETFSGMYLRTTDVDDVICNVLGVLLGFLLYKIYCKISYQLHLKVLRKWMA</sequence>
<feature type="transmembrane region" description="Helical" evidence="1">
    <location>
        <begin position="111"/>
        <end position="129"/>
    </location>
</feature>
<dbReference type="InterPro" id="IPR006976">
    <property type="entry name" value="VanZ-like"/>
</dbReference>
<feature type="transmembrane region" description="Helical" evidence="1">
    <location>
        <begin position="138"/>
        <end position="155"/>
    </location>
</feature>
<keyword evidence="1" id="KW-1133">Transmembrane helix</keyword>
<keyword evidence="4" id="KW-1185">Reference proteome</keyword>
<organism evidence="3 4">
    <name type="scientific">Fictibacillus aquaticus</name>
    <dbReference type="NCBI Taxonomy" id="2021314"/>
    <lineage>
        <taxon>Bacteria</taxon>
        <taxon>Bacillati</taxon>
        <taxon>Bacillota</taxon>
        <taxon>Bacilli</taxon>
        <taxon>Bacillales</taxon>
        <taxon>Fictibacillaceae</taxon>
        <taxon>Fictibacillus</taxon>
    </lineage>
</organism>
<keyword evidence="1" id="KW-0472">Membrane</keyword>
<feature type="transmembrane region" description="Helical" evidence="1">
    <location>
        <begin position="175"/>
        <end position="193"/>
    </location>
</feature>
<feature type="transmembrane region" description="Helical" evidence="1">
    <location>
        <begin position="45"/>
        <end position="66"/>
    </location>
</feature>
<dbReference type="PANTHER" id="PTHR36834">
    <property type="entry name" value="MEMBRANE PROTEIN-RELATED"/>
    <property type="match status" value="1"/>
</dbReference>
<dbReference type="Pfam" id="PF04892">
    <property type="entry name" value="VanZ"/>
    <property type="match status" value="1"/>
</dbReference>
<gene>
    <name evidence="3" type="ORF">CGZ90_05500</name>
</gene>
<evidence type="ECO:0000259" key="2">
    <source>
        <dbReference type="Pfam" id="PF04892"/>
    </source>
</evidence>
<reference evidence="3 4" key="1">
    <citation type="submission" date="2017-07" db="EMBL/GenBank/DDBJ databases">
        <title>Fictibacillus sp. nov. GDSW-R2A3 Genome sequencing and assembly.</title>
        <authorList>
            <person name="Mayilraj S."/>
        </authorList>
    </citation>
    <scope>NUCLEOTIDE SEQUENCE [LARGE SCALE GENOMIC DNA]</scope>
    <source>
        <strain evidence="3 4">GDSW-R2A3</strain>
    </source>
</reference>
<dbReference type="OrthoDB" id="4822551at2"/>
<dbReference type="EMBL" id="NOII01000001">
    <property type="protein sequence ID" value="OYD59346.1"/>
    <property type="molecule type" value="Genomic_DNA"/>
</dbReference>
<proteinExistence type="predicted"/>
<feature type="domain" description="VanZ-like" evidence="2">
    <location>
        <begin position="47"/>
        <end position="187"/>
    </location>
</feature>